<dbReference type="PROSITE" id="PS01124">
    <property type="entry name" value="HTH_ARAC_FAMILY_2"/>
    <property type="match status" value="1"/>
</dbReference>
<keyword evidence="1" id="KW-0805">Transcription regulation</keyword>
<evidence type="ECO:0000313" key="4">
    <source>
        <dbReference type="EMBL" id="WZN43429.1"/>
    </source>
</evidence>
<dbReference type="Proteomes" id="UP001485459">
    <property type="component" value="Chromosome"/>
</dbReference>
<evidence type="ECO:0000256" key="1">
    <source>
        <dbReference type="ARBA" id="ARBA00023015"/>
    </source>
</evidence>
<sequence>MFVVDRPAIMNFDVPEHLKNRVTISDRLPSQYHSHRVPGTKVHYTEGSFGAYFKQEFISDDFIIGWLNFDIREHVYLYPITETPLLALYTGFEGNIPCELQGSAAKLMLPEKKFAFYYVPPMAFNRAEFAPAHYTAVYISFSNSFMQRFTNKYEAYKTLVDKQLRGEQEGEQKNLIPTGHAEKELFKAMRSYDQSEAMMEFHLQGNVMVLTAQYFNLLLNRRQVPPTLLHACDYIQENLGEDLSAATIARKVGSHSMALNKLFKDQYGKNVRQYLTQKRLEEAEYRLITTNELVWEIAAFTNLTDASHLVRLIRGKHGITPEEFREKNRLHRAG</sequence>
<protein>
    <submittedName>
        <fullName evidence="4">AraC family transcriptional regulator</fullName>
    </submittedName>
</protein>
<dbReference type="EMBL" id="CP149822">
    <property type="protein sequence ID" value="WZN43429.1"/>
    <property type="molecule type" value="Genomic_DNA"/>
</dbReference>
<dbReference type="InterPro" id="IPR018060">
    <property type="entry name" value="HTH_AraC"/>
</dbReference>
<dbReference type="SMART" id="SM00342">
    <property type="entry name" value="HTH_ARAC"/>
    <property type="match status" value="1"/>
</dbReference>
<evidence type="ECO:0000256" key="2">
    <source>
        <dbReference type="ARBA" id="ARBA00023163"/>
    </source>
</evidence>
<dbReference type="InterPro" id="IPR053142">
    <property type="entry name" value="PchR_regulatory_protein"/>
</dbReference>
<dbReference type="InterPro" id="IPR009057">
    <property type="entry name" value="Homeodomain-like_sf"/>
</dbReference>
<accession>A0ABZ2YXU9</accession>
<proteinExistence type="predicted"/>
<dbReference type="Gene3D" id="1.10.10.60">
    <property type="entry name" value="Homeodomain-like"/>
    <property type="match status" value="1"/>
</dbReference>
<keyword evidence="5" id="KW-1185">Reference proteome</keyword>
<organism evidence="4 5">
    <name type="scientific">Chitinophaga pollutisoli</name>
    <dbReference type="NCBI Taxonomy" id="3133966"/>
    <lineage>
        <taxon>Bacteria</taxon>
        <taxon>Pseudomonadati</taxon>
        <taxon>Bacteroidota</taxon>
        <taxon>Chitinophagia</taxon>
        <taxon>Chitinophagales</taxon>
        <taxon>Chitinophagaceae</taxon>
        <taxon>Chitinophaga</taxon>
    </lineage>
</organism>
<name>A0ABZ2YXU9_9BACT</name>
<evidence type="ECO:0000313" key="5">
    <source>
        <dbReference type="Proteomes" id="UP001485459"/>
    </source>
</evidence>
<dbReference type="RefSeq" id="WP_341838238.1">
    <property type="nucleotide sequence ID" value="NZ_CP149822.1"/>
</dbReference>
<reference evidence="5" key="1">
    <citation type="submission" date="2024-03" db="EMBL/GenBank/DDBJ databases">
        <title>Chitinophaga horti sp. nov., isolated from garden soil.</title>
        <authorList>
            <person name="Lee D.S."/>
            <person name="Han D.M."/>
            <person name="Baek J.H."/>
            <person name="Choi D.G."/>
            <person name="Jeon J.H."/>
            <person name="Jeon C.O."/>
        </authorList>
    </citation>
    <scope>NUCLEOTIDE SEQUENCE [LARGE SCALE GENOMIC DNA]</scope>
    <source>
        <strain evidence="5">GPA1</strain>
    </source>
</reference>
<feature type="domain" description="HTH araC/xylS-type" evidence="3">
    <location>
        <begin position="229"/>
        <end position="327"/>
    </location>
</feature>
<evidence type="ECO:0000259" key="3">
    <source>
        <dbReference type="PROSITE" id="PS01124"/>
    </source>
</evidence>
<keyword evidence="2" id="KW-0804">Transcription</keyword>
<dbReference type="PANTHER" id="PTHR47893">
    <property type="entry name" value="REGULATORY PROTEIN PCHR"/>
    <property type="match status" value="1"/>
</dbReference>
<dbReference type="PANTHER" id="PTHR47893:SF1">
    <property type="entry name" value="REGULATORY PROTEIN PCHR"/>
    <property type="match status" value="1"/>
</dbReference>
<gene>
    <name evidence="4" type="ORF">WJU16_10335</name>
</gene>
<dbReference type="Pfam" id="PF12833">
    <property type="entry name" value="HTH_18"/>
    <property type="match status" value="1"/>
</dbReference>
<dbReference type="SUPFAM" id="SSF46689">
    <property type="entry name" value="Homeodomain-like"/>
    <property type="match status" value="2"/>
</dbReference>